<dbReference type="EMBL" id="JAYKXP010000189">
    <property type="protein sequence ID" value="KAK7020243.1"/>
    <property type="molecule type" value="Genomic_DNA"/>
</dbReference>
<evidence type="ECO:0000313" key="2">
    <source>
        <dbReference type="Proteomes" id="UP001383192"/>
    </source>
</evidence>
<proteinExistence type="predicted"/>
<keyword evidence="2" id="KW-1185">Reference proteome</keyword>
<accession>A0AAW0B5K6</accession>
<dbReference type="AlphaFoldDB" id="A0AAW0B5K6"/>
<evidence type="ECO:0008006" key="3">
    <source>
        <dbReference type="Google" id="ProtNLM"/>
    </source>
</evidence>
<protein>
    <recommendedName>
        <fullName evidence="3">MHC class I antigen</fullName>
    </recommendedName>
</protein>
<comment type="caution">
    <text evidence="1">The sequence shown here is derived from an EMBL/GenBank/DDBJ whole genome shotgun (WGS) entry which is preliminary data.</text>
</comment>
<gene>
    <name evidence="1" type="ORF">VNI00_017770</name>
</gene>
<sequence>MGGFALYDDDEFCGYLWDRDRTSEIEDARGRPFEGKAEGYFERIKAYHEKHQKLDNT</sequence>
<dbReference type="Proteomes" id="UP001383192">
    <property type="component" value="Unassembled WGS sequence"/>
</dbReference>
<feature type="non-terminal residue" evidence="1">
    <location>
        <position position="57"/>
    </location>
</feature>
<evidence type="ECO:0000313" key="1">
    <source>
        <dbReference type="EMBL" id="KAK7020243.1"/>
    </source>
</evidence>
<name>A0AAW0B5K6_9AGAR</name>
<organism evidence="1 2">
    <name type="scientific">Paramarasmius palmivorus</name>
    <dbReference type="NCBI Taxonomy" id="297713"/>
    <lineage>
        <taxon>Eukaryota</taxon>
        <taxon>Fungi</taxon>
        <taxon>Dikarya</taxon>
        <taxon>Basidiomycota</taxon>
        <taxon>Agaricomycotina</taxon>
        <taxon>Agaricomycetes</taxon>
        <taxon>Agaricomycetidae</taxon>
        <taxon>Agaricales</taxon>
        <taxon>Marasmiineae</taxon>
        <taxon>Marasmiaceae</taxon>
        <taxon>Paramarasmius</taxon>
    </lineage>
</organism>
<reference evidence="1 2" key="1">
    <citation type="submission" date="2024-01" db="EMBL/GenBank/DDBJ databases">
        <title>A draft genome for a cacao thread blight-causing isolate of Paramarasmius palmivorus.</title>
        <authorList>
            <person name="Baruah I.K."/>
            <person name="Bukari Y."/>
            <person name="Amoako-Attah I."/>
            <person name="Meinhardt L.W."/>
            <person name="Bailey B.A."/>
            <person name="Cohen S.P."/>
        </authorList>
    </citation>
    <scope>NUCLEOTIDE SEQUENCE [LARGE SCALE GENOMIC DNA]</scope>
    <source>
        <strain evidence="1 2">GH-12</strain>
    </source>
</reference>